<dbReference type="Pfam" id="PF01612">
    <property type="entry name" value="DNA_pol_A_exo1"/>
    <property type="match status" value="1"/>
</dbReference>
<comment type="caution">
    <text evidence="2">The sequence shown here is derived from an EMBL/GenBank/DDBJ whole genome shotgun (WGS) entry which is preliminary data.</text>
</comment>
<evidence type="ECO:0000259" key="1">
    <source>
        <dbReference type="Pfam" id="PF01612"/>
    </source>
</evidence>
<dbReference type="GO" id="GO:0003676">
    <property type="term" value="F:nucleic acid binding"/>
    <property type="evidence" value="ECO:0007669"/>
    <property type="project" value="InterPro"/>
</dbReference>
<dbReference type="SUPFAM" id="SSF53098">
    <property type="entry name" value="Ribonuclease H-like"/>
    <property type="match status" value="1"/>
</dbReference>
<dbReference type="InterPro" id="IPR036397">
    <property type="entry name" value="RNaseH_sf"/>
</dbReference>
<feature type="non-terminal residue" evidence="2">
    <location>
        <position position="69"/>
    </location>
</feature>
<accession>A0A520LKP2</accession>
<evidence type="ECO:0000313" key="2">
    <source>
        <dbReference type="EMBL" id="RZO05470.1"/>
    </source>
</evidence>
<evidence type="ECO:0000313" key="3">
    <source>
        <dbReference type="Proteomes" id="UP000318148"/>
    </source>
</evidence>
<dbReference type="InterPro" id="IPR012337">
    <property type="entry name" value="RNaseH-like_sf"/>
</dbReference>
<dbReference type="InterPro" id="IPR002562">
    <property type="entry name" value="3'-5'_exonuclease_dom"/>
</dbReference>
<reference evidence="2 3" key="1">
    <citation type="submission" date="2019-02" db="EMBL/GenBank/DDBJ databases">
        <title>Prokaryotic population dynamics and viral predation in marine succession experiment using metagenomics: the confinement effect.</title>
        <authorList>
            <person name="Haro-Moreno J.M."/>
            <person name="Rodriguez-Valera F."/>
            <person name="Lopez-Perez M."/>
        </authorList>
    </citation>
    <scope>NUCLEOTIDE SEQUENCE [LARGE SCALE GENOMIC DNA]</scope>
    <source>
        <strain evidence="2">MED-G169</strain>
    </source>
</reference>
<dbReference type="EMBL" id="SHBO01000041">
    <property type="protein sequence ID" value="RZO05470.1"/>
    <property type="molecule type" value="Genomic_DNA"/>
</dbReference>
<dbReference type="PANTHER" id="PTHR47649:SF1">
    <property type="entry name" value="RIBONUCLEASE D"/>
    <property type="match status" value="1"/>
</dbReference>
<dbReference type="AlphaFoldDB" id="A0A520LKP2"/>
<sequence length="69" mass="8105">MKVWIDSRNELLEVFESLTNEKYIGLDTEFIRTNTFFPELALIQLSDGEKCWLVDVLSINDPTIFKAFF</sequence>
<dbReference type="PANTHER" id="PTHR47649">
    <property type="entry name" value="RIBONUCLEASE D"/>
    <property type="match status" value="1"/>
</dbReference>
<dbReference type="InterPro" id="IPR051086">
    <property type="entry name" value="RNase_D-like"/>
</dbReference>
<dbReference type="Gene3D" id="3.30.420.10">
    <property type="entry name" value="Ribonuclease H-like superfamily/Ribonuclease H"/>
    <property type="match status" value="1"/>
</dbReference>
<protein>
    <submittedName>
        <fullName evidence="2">Ribonuclease D</fullName>
    </submittedName>
</protein>
<dbReference type="GO" id="GO:0006139">
    <property type="term" value="P:nucleobase-containing compound metabolic process"/>
    <property type="evidence" value="ECO:0007669"/>
    <property type="project" value="InterPro"/>
</dbReference>
<feature type="domain" description="3'-5' exonuclease" evidence="1">
    <location>
        <begin position="3"/>
        <end position="67"/>
    </location>
</feature>
<proteinExistence type="predicted"/>
<dbReference type="Proteomes" id="UP000318148">
    <property type="component" value="Unassembled WGS sequence"/>
</dbReference>
<name>A0A520LKP2_9GAMM</name>
<gene>
    <name evidence="2" type="ORF">EVB02_03320</name>
</gene>
<organism evidence="2 3">
    <name type="scientific">SAR92 clade bacterium</name>
    <dbReference type="NCBI Taxonomy" id="2315479"/>
    <lineage>
        <taxon>Bacteria</taxon>
        <taxon>Pseudomonadati</taxon>
        <taxon>Pseudomonadota</taxon>
        <taxon>Gammaproteobacteria</taxon>
        <taxon>Cellvibrionales</taxon>
        <taxon>Porticoccaceae</taxon>
        <taxon>SAR92 clade</taxon>
    </lineage>
</organism>
<dbReference type="GO" id="GO:0008408">
    <property type="term" value="F:3'-5' exonuclease activity"/>
    <property type="evidence" value="ECO:0007669"/>
    <property type="project" value="InterPro"/>
</dbReference>